<evidence type="ECO:0000256" key="6">
    <source>
        <dbReference type="ARBA" id="ARBA00023012"/>
    </source>
</evidence>
<dbReference type="FunFam" id="1.10.287.130:FF:000028">
    <property type="entry name" value="Hybrid signal transduction histidine kinase"/>
    <property type="match status" value="1"/>
</dbReference>
<dbReference type="GO" id="GO:0000155">
    <property type="term" value="F:phosphorelay sensor kinase activity"/>
    <property type="evidence" value="ECO:0007669"/>
    <property type="project" value="InterPro"/>
</dbReference>
<dbReference type="FunFam" id="3.30.565.10:FF:000010">
    <property type="entry name" value="Sensor histidine kinase RcsC"/>
    <property type="match status" value="1"/>
</dbReference>
<evidence type="ECO:0000256" key="5">
    <source>
        <dbReference type="ARBA" id="ARBA00022777"/>
    </source>
</evidence>
<dbReference type="CDD" id="cd16922">
    <property type="entry name" value="HATPase_EvgS-ArcB-TorS-like"/>
    <property type="match status" value="1"/>
</dbReference>
<evidence type="ECO:0000256" key="1">
    <source>
        <dbReference type="ARBA" id="ARBA00000085"/>
    </source>
</evidence>
<keyword evidence="6" id="KW-0902">Two-component regulatory system</keyword>
<dbReference type="Gene3D" id="1.10.287.130">
    <property type="match status" value="1"/>
</dbReference>
<dbReference type="PATRIC" id="fig|69.6.peg.1127"/>
<keyword evidence="4" id="KW-0808">Transferase</keyword>
<dbReference type="Pfam" id="PF00072">
    <property type="entry name" value="Response_reg"/>
    <property type="match status" value="1"/>
</dbReference>
<dbReference type="Pfam" id="PF07494">
    <property type="entry name" value="Reg_prop"/>
    <property type="match status" value="1"/>
</dbReference>
<dbReference type="PROSITE" id="PS50109">
    <property type="entry name" value="HIS_KIN"/>
    <property type="match status" value="1"/>
</dbReference>
<dbReference type="PROSITE" id="PS50110">
    <property type="entry name" value="RESPONSE_REGULATORY"/>
    <property type="match status" value="1"/>
</dbReference>
<evidence type="ECO:0000256" key="8">
    <source>
        <dbReference type="SAM" id="SignalP"/>
    </source>
</evidence>
<dbReference type="AlphaFoldDB" id="A0A0S2DDF0"/>
<dbReference type="InterPro" id="IPR036890">
    <property type="entry name" value="HATPase_C_sf"/>
</dbReference>
<dbReference type="InterPro" id="IPR003594">
    <property type="entry name" value="HATPase_dom"/>
</dbReference>
<feature type="domain" description="Response regulatory" evidence="10">
    <location>
        <begin position="1089"/>
        <end position="1203"/>
    </location>
</feature>
<dbReference type="PANTHER" id="PTHR43047">
    <property type="entry name" value="TWO-COMPONENT HISTIDINE PROTEIN KINASE"/>
    <property type="match status" value="1"/>
</dbReference>
<dbReference type="SUPFAM" id="SSF47384">
    <property type="entry name" value="Homodimeric domain of signal transducing histidine kinase"/>
    <property type="match status" value="1"/>
</dbReference>
<dbReference type="CDD" id="cd17546">
    <property type="entry name" value="REC_hyHK_CKI1_RcsC-like"/>
    <property type="match status" value="1"/>
</dbReference>
<dbReference type="STRING" id="69.GLE_1142"/>
<dbReference type="EMBL" id="CP013140">
    <property type="protein sequence ID" value="ALN56500.1"/>
    <property type="molecule type" value="Genomic_DNA"/>
</dbReference>
<feature type="domain" description="Histidine kinase" evidence="9">
    <location>
        <begin position="847"/>
        <end position="1065"/>
    </location>
</feature>
<evidence type="ECO:0000259" key="9">
    <source>
        <dbReference type="PROSITE" id="PS50109"/>
    </source>
</evidence>
<dbReference type="InterPro" id="IPR036097">
    <property type="entry name" value="HisK_dim/P_sf"/>
</dbReference>
<dbReference type="PRINTS" id="PR00344">
    <property type="entry name" value="BCTRLSENSOR"/>
</dbReference>
<dbReference type="GO" id="GO:0009927">
    <property type="term" value="F:histidine phosphotransfer kinase activity"/>
    <property type="evidence" value="ECO:0007669"/>
    <property type="project" value="TreeGrafter"/>
</dbReference>
<dbReference type="SMART" id="SM00448">
    <property type="entry name" value="REC"/>
    <property type="match status" value="1"/>
</dbReference>
<dbReference type="SUPFAM" id="SSF52172">
    <property type="entry name" value="CheY-like"/>
    <property type="match status" value="1"/>
</dbReference>
<feature type="modified residue" description="4-aspartylphosphate" evidence="7">
    <location>
        <position position="1138"/>
    </location>
</feature>
<keyword evidence="3 7" id="KW-0597">Phosphoprotein</keyword>
<dbReference type="SMART" id="SM00388">
    <property type="entry name" value="HisKA"/>
    <property type="match status" value="1"/>
</dbReference>
<accession>A0A0S2DDF0</accession>
<organism evidence="11 12">
    <name type="scientific">Lysobacter enzymogenes</name>
    <dbReference type="NCBI Taxonomy" id="69"/>
    <lineage>
        <taxon>Bacteria</taxon>
        <taxon>Pseudomonadati</taxon>
        <taxon>Pseudomonadota</taxon>
        <taxon>Gammaproteobacteria</taxon>
        <taxon>Lysobacterales</taxon>
        <taxon>Lysobacteraceae</taxon>
        <taxon>Lysobacter</taxon>
    </lineage>
</organism>
<dbReference type="Pfam" id="PF02518">
    <property type="entry name" value="HATPase_c"/>
    <property type="match status" value="1"/>
</dbReference>
<keyword evidence="8" id="KW-0732">Signal</keyword>
<dbReference type="InterPro" id="IPR013783">
    <property type="entry name" value="Ig-like_fold"/>
</dbReference>
<dbReference type="Pfam" id="PF07495">
    <property type="entry name" value="Y_Y_Y"/>
    <property type="match status" value="1"/>
</dbReference>
<dbReference type="GO" id="GO:0005886">
    <property type="term" value="C:plasma membrane"/>
    <property type="evidence" value="ECO:0007669"/>
    <property type="project" value="TreeGrafter"/>
</dbReference>
<dbReference type="Pfam" id="PF00512">
    <property type="entry name" value="HisKA"/>
    <property type="match status" value="1"/>
</dbReference>
<dbReference type="InterPro" id="IPR015943">
    <property type="entry name" value="WD40/YVTN_repeat-like_dom_sf"/>
</dbReference>
<protein>
    <recommendedName>
        <fullName evidence="2">histidine kinase</fullName>
        <ecNumber evidence="2">2.7.13.3</ecNumber>
    </recommendedName>
</protein>
<evidence type="ECO:0000259" key="10">
    <source>
        <dbReference type="PROSITE" id="PS50110"/>
    </source>
</evidence>
<dbReference type="SMART" id="SM00387">
    <property type="entry name" value="HATPase_c"/>
    <property type="match status" value="1"/>
</dbReference>
<dbReference type="InterPro" id="IPR001789">
    <property type="entry name" value="Sig_transdc_resp-reg_receiver"/>
</dbReference>
<proteinExistence type="predicted"/>
<dbReference type="InterPro" id="IPR011047">
    <property type="entry name" value="Quinoprotein_ADH-like_sf"/>
</dbReference>
<dbReference type="InterPro" id="IPR011006">
    <property type="entry name" value="CheY-like_superfamily"/>
</dbReference>
<feature type="chain" id="PRO_5006595352" description="histidine kinase" evidence="8">
    <location>
        <begin position="32"/>
        <end position="1207"/>
    </location>
</feature>
<dbReference type="Proteomes" id="UP000061569">
    <property type="component" value="Chromosome"/>
</dbReference>
<dbReference type="Gene3D" id="3.40.50.2300">
    <property type="match status" value="1"/>
</dbReference>
<dbReference type="SUPFAM" id="SSF50998">
    <property type="entry name" value="Quinoprotein alcohol dehydrogenase-like"/>
    <property type="match status" value="1"/>
</dbReference>
<dbReference type="Gene3D" id="2.130.10.10">
    <property type="entry name" value="YVTN repeat-like/Quinoprotein amine dehydrogenase"/>
    <property type="match status" value="4"/>
</dbReference>
<dbReference type="InterPro" id="IPR011110">
    <property type="entry name" value="Reg_prop"/>
</dbReference>
<dbReference type="PANTHER" id="PTHR43047:SF72">
    <property type="entry name" value="OSMOSENSING HISTIDINE PROTEIN KINASE SLN1"/>
    <property type="match status" value="1"/>
</dbReference>
<keyword evidence="5 11" id="KW-0418">Kinase</keyword>
<evidence type="ECO:0000256" key="4">
    <source>
        <dbReference type="ARBA" id="ARBA00022679"/>
    </source>
</evidence>
<comment type="catalytic activity">
    <reaction evidence="1">
        <text>ATP + protein L-histidine = ADP + protein N-phospho-L-histidine.</text>
        <dbReference type="EC" id="2.7.13.3"/>
    </reaction>
</comment>
<evidence type="ECO:0000256" key="3">
    <source>
        <dbReference type="ARBA" id="ARBA00022553"/>
    </source>
</evidence>
<sequence>MLQALIRERPRWRACLAVVAVAAAALASAWAAAGVPEAPRARIIGVADGLPSSKVNGMAFDHAGYLWLATTDGLARYDGVGMKVWRHVPGDPASLPGNDLALVTVDDRDRIWVAAEGRGLSMMDARREGFVQYSRAAHPQIGSDDTFSVASRNGEVWFGTYGGGLHRIDRHGRIERFMPKDGDPRSLPSSTVLSLAFDDRGELWIGTFKGLARWTGSDFERLSLPGEDPAPWVFTVAPVGEALWVGSKSGLHRRERDGRWSDPDYSVMFAQLNAVLSLAPDRDGSFWIGTQRSIWRATPQTVPAPMALGPARPARPVQQILGQDDGSFWFPLAGVGVGYLRPDWRRIAQYSRERGTLSSELYTALAPSARGGFWLIGARGEIERLGQDGVVEPVADGPHDALGKGGIPNTAVEDRRGRLWIATSRNNLVRIDPSGAWRDWSDDSAQDPVLPGEPDRVAIAPDGTLWISYLTQGLQQRDPDTGKVLSTVAVGPQQGIGNGDFDAIGFAPDGALWIASGEGLLRRDGARNVMVAVPGLPRDRVFGFVFENADSLWLQRLNGLEHYRREGGRWLLRERAGVERGIPAVEGTGLFRDRDGRLWLPTARGLFRWDPKTQRLRRFGVQDGMSSQEFLRRTSVLTADGTLAASLSDGSVVLIDTAWPDPAARQPRLVWHQLDVRRHGRWVPLPLHRPVRPSGSERASRYEALPTLAPDDREMRVQLRLLSFDDPQANRYYTWLEGYDSDWVAVGESGERVFAGLPPGSYVLRARAVDANGNAALERTLEFNVRPPWWRTPPALAALLGLIALAAWWATMAYRRRLARRLNWQRAEHEREVAKQASLAKTRFLATLGHEVRTPMTGVLGMSELLLDTPLDQKQRGYTESIRRAGEHLLRLVNDALDLARIESGKLELAHEPFDLRALVAQAADLMRPLAQQRGLRFEVEVDAAAPAGLRGDPSRVCQILLNLLGNAIKFTDAGTVGLRVERLSPQGVRFEVSDTGPGLNEEQKQRLFRRFEQAEGARTAARYGGSGLGLAISQELAAAMEGLIAVHSEPGQGARFVFDLPLAQAEPPAHSAAANEPKLARPHVGPRAVLLVEDDPTVAEVIAGLLRTQGHRVTHVANGLAALAEVATARFDLALLDLDLPGINGLDLARQLRAQGFAQPLVAVTARADADAEPQAAKAGFDRFLRKPVTGAMLAEALRALFEREA</sequence>
<dbReference type="InterPro" id="IPR005467">
    <property type="entry name" value="His_kinase_dom"/>
</dbReference>
<dbReference type="EC" id="2.7.13.3" evidence="2"/>
<evidence type="ECO:0000313" key="11">
    <source>
        <dbReference type="EMBL" id="ALN56500.1"/>
    </source>
</evidence>
<dbReference type="OrthoDB" id="176203at2"/>
<feature type="signal peptide" evidence="8">
    <location>
        <begin position="1"/>
        <end position="31"/>
    </location>
</feature>
<dbReference type="InterPro" id="IPR003661">
    <property type="entry name" value="HisK_dim/P_dom"/>
</dbReference>
<evidence type="ECO:0000313" key="12">
    <source>
        <dbReference type="Proteomes" id="UP000061569"/>
    </source>
</evidence>
<evidence type="ECO:0000256" key="2">
    <source>
        <dbReference type="ARBA" id="ARBA00012438"/>
    </source>
</evidence>
<dbReference type="SUPFAM" id="SSF55874">
    <property type="entry name" value="ATPase domain of HSP90 chaperone/DNA topoisomerase II/histidine kinase"/>
    <property type="match status" value="1"/>
</dbReference>
<dbReference type="InterPro" id="IPR011123">
    <property type="entry name" value="Y_Y_Y"/>
</dbReference>
<dbReference type="InterPro" id="IPR004358">
    <property type="entry name" value="Sig_transdc_His_kin-like_C"/>
</dbReference>
<reference evidence="11 12" key="1">
    <citation type="submission" date="2015-11" db="EMBL/GenBank/DDBJ databases">
        <title>Genome sequences of Lysobacter enzymogenes strain C3 and Lysobacter antibioticus ATCC 29479.</title>
        <authorList>
            <person name="Kobayashi D.Y."/>
        </authorList>
    </citation>
    <scope>NUCLEOTIDE SEQUENCE [LARGE SCALE GENOMIC DNA]</scope>
    <source>
        <strain evidence="11 12">C3</strain>
    </source>
</reference>
<gene>
    <name evidence="11" type="ORF">GLE_1142</name>
</gene>
<evidence type="ECO:0000256" key="7">
    <source>
        <dbReference type="PROSITE-ProRule" id="PRU00169"/>
    </source>
</evidence>
<name>A0A0S2DDF0_LYSEN</name>
<dbReference type="SUPFAM" id="SSF63829">
    <property type="entry name" value="Calcium-dependent phosphotriesterase"/>
    <property type="match status" value="2"/>
</dbReference>
<dbReference type="Gene3D" id="2.60.40.10">
    <property type="entry name" value="Immunoglobulins"/>
    <property type="match status" value="1"/>
</dbReference>
<dbReference type="CDD" id="cd00082">
    <property type="entry name" value="HisKA"/>
    <property type="match status" value="1"/>
</dbReference>
<dbReference type="Gene3D" id="3.30.565.10">
    <property type="entry name" value="Histidine kinase-like ATPase, C-terminal domain"/>
    <property type="match status" value="1"/>
</dbReference>
<dbReference type="KEGG" id="lez:GLE_1142"/>